<evidence type="ECO:0000313" key="4">
    <source>
        <dbReference type="Proteomes" id="UP001575181"/>
    </source>
</evidence>
<gene>
    <name evidence="3" type="ORF">ACERLL_16130</name>
</gene>
<reference evidence="3 4" key="1">
    <citation type="submission" date="2024-08" db="EMBL/GenBank/DDBJ databases">
        <title>Whole-genome sequencing of halo(alkali)philic microorganisms from hypersaline lakes.</title>
        <authorList>
            <person name="Sorokin D.Y."/>
            <person name="Merkel A.Y."/>
            <person name="Messina E."/>
            <person name="Yakimov M."/>
        </authorList>
    </citation>
    <scope>NUCLEOTIDE SEQUENCE [LARGE SCALE GENOMIC DNA]</scope>
    <source>
        <strain evidence="3 4">Cl-TMA</strain>
    </source>
</reference>
<evidence type="ECO:0000256" key="1">
    <source>
        <dbReference type="PROSITE-ProRule" id="PRU00464"/>
    </source>
</evidence>
<feature type="domain" description="HIT" evidence="2">
    <location>
        <begin position="1"/>
        <end position="87"/>
    </location>
</feature>
<dbReference type="InterPro" id="IPR011146">
    <property type="entry name" value="HIT-like"/>
</dbReference>
<organism evidence="3 4">
    <name type="scientific">Thiohalorhabdus methylotrophus</name>
    <dbReference type="NCBI Taxonomy" id="3242694"/>
    <lineage>
        <taxon>Bacteria</taxon>
        <taxon>Pseudomonadati</taxon>
        <taxon>Pseudomonadota</taxon>
        <taxon>Gammaproteobacteria</taxon>
        <taxon>Thiohalorhabdales</taxon>
        <taxon>Thiohalorhabdaceae</taxon>
        <taxon>Thiohalorhabdus</taxon>
    </lineage>
</organism>
<dbReference type="Pfam" id="PF01230">
    <property type="entry name" value="HIT"/>
    <property type="match status" value="1"/>
</dbReference>
<dbReference type="Proteomes" id="UP001575181">
    <property type="component" value="Unassembled WGS sequence"/>
</dbReference>
<proteinExistence type="predicted"/>
<dbReference type="PANTHER" id="PTHR42997:SF1">
    <property type="entry name" value="AP-4-A PHOSPHORYLASE"/>
    <property type="match status" value="1"/>
</dbReference>
<dbReference type="InterPro" id="IPR036265">
    <property type="entry name" value="HIT-like_sf"/>
</dbReference>
<feature type="short sequence motif" description="Histidine triad motif" evidence="1">
    <location>
        <begin position="72"/>
        <end position="76"/>
    </location>
</feature>
<dbReference type="Gene3D" id="3.30.428.10">
    <property type="entry name" value="HIT-like"/>
    <property type="match status" value="1"/>
</dbReference>
<comment type="caution">
    <text evidence="3">The sequence shown here is derived from an EMBL/GenBank/DDBJ whole genome shotgun (WGS) entry which is preliminary data.</text>
</comment>
<dbReference type="InterPro" id="IPR052908">
    <property type="entry name" value="AP-4-A_phosphorylase"/>
</dbReference>
<dbReference type="SUPFAM" id="SSF54197">
    <property type="entry name" value="HIT-like"/>
    <property type="match status" value="1"/>
</dbReference>
<dbReference type="PROSITE" id="PS51084">
    <property type="entry name" value="HIT_2"/>
    <property type="match status" value="1"/>
</dbReference>
<dbReference type="RefSeq" id="WP_373657133.1">
    <property type="nucleotide sequence ID" value="NZ_JBGUAW010000012.1"/>
</dbReference>
<sequence length="119" mass="13430">MALNRYPYQAGHLLILPRGHIGRIQDLPEACRKEMDGWMVKAMNALEDGMGSQGINIGLNQGKAAGAGIAEHLHWHLVPRWEGDHNFMPVLGETFVLPEDPMHTFDCLIQWFLPEEEDS</sequence>
<dbReference type="PANTHER" id="PTHR42997">
    <property type="entry name" value="HIT FAMILY HYDROLASE"/>
    <property type="match status" value="1"/>
</dbReference>
<keyword evidence="4" id="KW-1185">Reference proteome</keyword>
<protein>
    <submittedName>
        <fullName evidence="3">HIT domain-containing protein</fullName>
    </submittedName>
</protein>
<accession>A0ABV4TYE7</accession>
<evidence type="ECO:0000313" key="3">
    <source>
        <dbReference type="EMBL" id="MFA9462343.1"/>
    </source>
</evidence>
<dbReference type="EMBL" id="JBGUAW010000012">
    <property type="protein sequence ID" value="MFA9462343.1"/>
    <property type="molecule type" value="Genomic_DNA"/>
</dbReference>
<evidence type="ECO:0000259" key="2">
    <source>
        <dbReference type="PROSITE" id="PS51084"/>
    </source>
</evidence>
<name>A0ABV4TYE7_9GAMM</name>